<feature type="signal peptide" evidence="1">
    <location>
        <begin position="1"/>
        <end position="25"/>
    </location>
</feature>
<dbReference type="Gene3D" id="2.40.160.10">
    <property type="entry name" value="Porin"/>
    <property type="match status" value="1"/>
</dbReference>
<gene>
    <name evidence="3" type="ORF">SAMN04488051_102235</name>
</gene>
<reference evidence="3 4" key="1">
    <citation type="submission" date="2016-10" db="EMBL/GenBank/DDBJ databases">
        <authorList>
            <person name="de Groot N.N."/>
        </authorList>
    </citation>
    <scope>NUCLEOTIDE SEQUENCE [LARGE SCALE GENOMIC DNA]</scope>
    <source>
        <strain evidence="3 4">CGMCC 1.3430</strain>
    </source>
</reference>
<name>A0A1H3ZLR3_ALKAM</name>
<evidence type="ECO:0000313" key="4">
    <source>
        <dbReference type="Proteomes" id="UP000198773"/>
    </source>
</evidence>
<dbReference type="RefSeq" id="WP_171907546.1">
    <property type="nucleotide sequence ID" value="NZ_FNRM01000002.1"/>
</dbReference>
<feature type="chain" id="PRO_5011519018" evidence="1">
    <location>
        <begin position="26"/>
        <end position="403"/>
    </location>
</feature>
<dbReference type="Proteomes" id="UP000198773">
    <property type="component" value="Unassembled WGS sequence"/>
</dbReference>
<evidence type="ECO:0000256" key="1">
    <source>
        <dbReference type="SAM" id="SignalP"/>
    </source>
</evidence>
<keyword evidence="1" id="KW-0732">Signal</keyword>
<feature type="domain" description="Alginate export" evidence="2">
    <location>
        <begin position="108"/>
        <end position="261"/>
    </location>
</feature>
<organism evidence="3 4">
    <name type="scientific">Alkalimonas amylolytica</name>
    <dbReference type="NCBI Taxonomy" id="152573"/>
    <lineage>
        <taxon>Bacteria</taxon>
        <taxon>Pseudomonadati</taxon>
        <taxon>Pseudomonadota</taxon>
        <taxon>Gammaproteobacteria</taxon>
        <taxon>Alkalimonas</taxon>
    </lineage>
</organism>
<dbReference type="InterPro" id="IPR023614">
    <property type="entry name" value="Porin_dom_sf"/>
</dbReference>
<dbReference type="Pfam" id="PF13372">
    <property type="entry name" value="Alginate_exp"/>
    <property type="match status" value="1"/>
</dbReference>
<evidence type="ECO:0000259" key="2">
    <source>
        <dbReference type="Pfam" id="PF13372"/>
    </source>
</evidence>
<dbReference type="STRING" id="152573.SAMN04488051_102235"/>
<keyword evidence="4" id="KW-1185">Reference proteome</keyword>
<sequence length="403" mass="45108">MKARHATLPGLALLPALFVSSPICAEAANLSKAINDSTVNLHFRYRLEHAAQDNALKDALASTLRSRLTLSTGSIQGFSGLLEVDNVSVVGGETYNSTVNGNSQFSVVADPKGTDINQAALKYQFSEDTSFTLGRQRINHLNQRFLGGVGWRQNEQTFDGYRLQHSFTPAITLDLARLHNVNRVFGPKGPAANQRGEFYTGLLSWQLSPTQQLAAYGYDLDFNDWAVRSSLTYGLDYQGKWALAEQQNLSWQLAAARQQDRHDAPLSYQHHYHRLQLSWQLDKLQLSAGTERLAGDGNSAFQTPLATLHAFQGFADLFLVTPNEGLRDQWLGVRHPAGPVQLALNYHRYHSDTDGRRYGSEWNLTASYRFSNQLQGMLKLADYQTSSFAVDSRKFWLMLSYSI</sequence>
<proteinExistence type="predicted"/>
<dbReference type="InterPro" id="IPR025388">
    <property type="entry name" value="Alginate_export_dom"/>
</dbReference>
<dbReference type="EMBL" id="FNRM01000002">
    <property type="protein sequence ID" value="SEA24341.1"/>
    <property type="molecule type" value="Genomic_DNA"/>
</dbReference>
<evidence type="ECO:0000313" key="3">
    <source>
        <dbReference type="EMBL" id="SEA24341.1"/>
    </source>
</evidence>
<protein>
    <submittedName>
        <fullName evidence="3">Alginate export</fullName>
    </submittedName>
</protein>
<accession>A0A1H3ZLR3</accession>
<dbReference type="AlphaFoldDB" id="A0A1H3ZLR3"/>